<protein>
    <submittedName>
        <fullName evidence="1">Uncharacterized protein</fullName>
    </submittedName>
</protein>
<evidence type="ECO:0000313" key="2">
    <source>
        <dbReference type="Proteomes" id="UP000001473"/>
    </source>
</evidence>
<organism evidence="1 2">
    <name type="scientific">Corynebacterium kroppenstedtii (strain DSM 44385 / JCM 11950 / CIP 105744 / CCUG 35717)</name>
    <dbReference type="NCBI Taxonomy" id="645127"/>
    <lineage>
        <taxon>Bacteria</taxon>
        <taxon>Bacillati</taxon>
        <taxon>Actinomycetota</taxon>
        <taxon>Actinomycetes</taxon>
        <taxon>Mycobacteriales</taxon>
        <taxon>Corynebacteriaceae</taxon>
        <taxon>Corynebacterium</taxon>
    </lineage>
</organism>
<dbReference type="STRING" id="645127.ckrop_0250"/>
<name>C4LGT2_CORK4</name>
<dbReference type="Proteomes" id="UP000001473">
    <property type="component" value="Chromosome"/>
</dbReference>
<keyword evidence="2" id="KW-1185">Reference proteome</keyword>
<dbReference type="KEGG" id="ckp:ckrop_0250"/>
<evidence type="ECO:0000313" key="1">
    <source>
        <dbReference type="EMBL" id="ACR17037.1"/>
    </source>
</evidence>
<dbReference type="AlphaFoldDB" id="C4LGT2"/>
<dbReference type="EMBL" id="CP001620">
    <property type="protein sequence ID" value="ACR17037.1"/>
    <property type="molecule type" value="Genomic_DNA"/>
</dbReference>
<sequence>MQSGMSVSSLIRFIQMSYPHSNSEARRFFDHAVTHVNSPSEVSDALEQSAAVDPAMRDRIQEIIDVQVGDVA</sequence>
<dbReference type="HOGENOM" id="CLU_2715540_0_0_11"/>
<gene>
    <name evidence="1" type="ordered locus">ckrop_0250</name>
</gene>
<accession>C4LGT2</accession>
<proteinExistence type="predicted"/>
<reference evidence="1 2" key="1">
    <citation type="journal article" date="2008" name="J. Biotechnol.">
        <title>Ultrafast pyrosequencing of Corynebacterium kroppenstedtii DSM44385 revealed insights into the physiology of a lipophilic corynebacterium that lacks mycolic acids.</title>
        <authorList>
            <person name="Tauch A."/>
            <person name="Schneider J."/>
            <person name="Szczepanowski R."/>
            <person name="Tilker A."/>
            <person name="Viehoever P."/>
            <person name="Gartemann K.-H."/>
            <person name="Arnold W."/>
            <person name="Blom J."/>
            <person name="Brinkrolf K."/>
            <person name="Brune I."/>
            <person name="Goetker S."/>
            <person name="Weisshaar B."/>
            <person name="Goesmann A."/>
            <person name="Droege M."/>
            <person name="Puehler A."/>
        </authorList>
    </citation>
    <scope>NUCLEOTIDE SEQUENCE [LARGE SCALE GENOMIC DNA]</scope>
    <source>
        <strain evidence="2">DSM 44385 / JCM 11950 / CIP 105744 / CCUG 35717</strain>
    </source>
</reference>